<organism evidence="13 14">
    <name type="scientific">Schaalia radingae</name>
    <dbReference type="NCBI Taxonomy" id="131110"/>
    <lineage>
        <taxon>Bacteria</taxon>
        <taxon>Bacillati</taxon>
        <taxon>Actinomycetota</taxon>
        <taxon>Actinomycetes</taxon>
        <taxon>Actinomycetales</taxon>
        <taxon>Actinomycetaceae</taxon>
        <taxon>Schaalia</taxon>
    </lineage>
</organism>
<dbReference type="PANTHER" id="PTHR21015:SF22">
    <property type="entry name" value="GLYCOSYLTRANSFERASE"/>
    <property type="match status" value="1"/>
</dbReference>
<comment type="function">
    <text evidence="10">Cell wall formation. Catalyzes the transfer of a GlcNAc subunit on undecaprenyl-pyrophosphoryl-MurNAc-pentapeptide (lipid intermediate I) to form undecaprenyl-pyrophosphoryl-MurNAc-(pentapeptide)GlcNAc (lipid intermediate II).</text>
</comment>
<keyword evidence="14" id="KW-1185">Reference proteome</keyword>
<comment type="pathway">
    <text evidence="10">Cell wall biogenesis; peptidoglycan biosynthesis.</text>
</comment>
<dbReference type="EC" id="2.4.1.227" evidence="10"/>
<dbReference type="NCBIfam" id="TIGR01133">
    <property type="entry name" value="murG"/>
    <property type="match status" value="1"/>
</dbReference>
<reference evidence="13 14" key="1">
    <citation type="submission" date="2016-10" db="EMBL/GenBank/DDBJ databases">
        <authorList>
            <person name="Varghese N."/>
            <person name="Submissions S."/>
        </authorList>
    </citation>
    <scope>NUCLEOTIDE SEQUENCE [LARGE SCALE GENOMIC DNA]</scope>
    <source>
        <strain evidence="13 14">DSM 9169</strain>
    </source>
</reference>
<feature type="binding site" evidence="10">
    <location>
        <position position="303"/>
    </location>
    <ligand>
        <name>UDP-N-acetyl-alpha-D-glucosamine</name>
        <dbReference type="ChEBI" id="CHEBI:57705"/>
    </ligand>
</feature>
<comment type="similarity">
    <text evidence="10">Belongs to the glycosyltransferase 28 family. MurG subfamily.</text>
</comment>
<dbReference type="Pfam" id="PF04101">
    <property type="entry name" value="Glyco_tran_28_C"/>
    <property type="match status" value="1"/>
</dbReference>
<dbReference type="InterPro" id="IPR004276">
    <property type="entry name" value="GlycoTrans_28_N"/>
</dbReference>
<keyword evidence="4 10" id="KW-0808">Transferase</keyword>
<keyword evidence="9 10" id="KW-0961">Cell wall biogenesis/degradation</keyword>
<evidence type="ECO:0000256" key="2">
    <source>
        <dbReference type="ARBA" id="ARBA00022618"/>
    </source>
</evidence>
<comment type="catalytic activity">
    <reaction evidence="10">
        <text>di-trans,octa-cis-undecaprenyl diphospho-N-acetyl-alpha-D-muramoyl-L-alanyl-D-glutamyl-meso-2,6-diaminopimeloyl-D-alanyl-D-alanine + UDP-N-acetyl-alpha-D-glucosamine = di-trans,octa-cis-undecaprenyl diphospho-[N-acetyl-alpha-D-glucosaminyl-(1-&gt;4)]-N-acetyl-alpha-D-muramoyl-L-alanyl-D-glutamyl-meso-2,6-diaminopimeloyl-D-alanyl-D-alanine + UDP + H(+)</text>
        <dbReference type="Rhea" id="RHEA:31227"/>
        <dbReference type="ChEBI" id="CHEBI:15378"/>
        <dbReference type="ChEBI" id="CHEBI:57705"/>
        <dbReference type="ChEBI" id="CHEBI:58223"/>
        <dbReference type="ChEBI" id="CHEBI:61387"/>
        <dbReference type="ChEBI" id="CHEBI:61388"/>
        <dbReference type="EC" id="2.4.1.227"/>
    </reaction>
</comment>
<evidence type="ECO:0000259" key="11">
    <source>
        <dbReference type="Pfam" id="PF03033"/>
    </source>
</evidence>
<evidence type="ECO:0000256" key="4">
    <source>
        <dbReference type="ARBA" id="ARBA00022679"/>
    </source>
</evidence>
<evidence type="ECO:0000256" key="5">
    <source>
        <dbReference type="ARBA" id="ARBA00022960"/>
    </source>
</evidence>
<dbReference type="InterPro" id="IPR006009">
    <property type="entry name" value="GlcNAc_MurG"/>
</dbReference>
<accession>A0ABY0V6P6</accession>
<keyword evidence="3 10" id="KW-0328">Glycosyltransferase</keyword>
<gene>
    <name evidence="10" type="primary">murG</name>
    <name evidence="13" type="ORF">SAMN04489714_0823</name>
</gene>
<dbReference type="PANTHER" id="PTHR21015">
    <property type="entry name" value="UDP-N-ACETYLGLUCOSAMINE--N-ACETYLMURAMYL-(PENTAPEPTIDE) PYROPHOSPHORYL-UNDECAPRENOL N-ACETYLGLUCOSAMINE TRANSFERASE 1"/>
    <property type="match status" value="1"/>
</dbReference>
<evidence type="ECO:0000259" key="12">
    <source>
        <dbReference type="Pfam" id="PF04101"/>
    </source>
</evidence>
<feature type="binding site" evidence="10">
    <location>
        <position position="122"/>
    </location>
    <ligand>
        <name>UDP-N-acetyl-alpha-D-glucosamine</name>
        <dbReference type="ChEBI" id="CHEBI:57705"/>
    </ligand>
</feature>
<evidence type="ECO:0000256" key="7">
    <source>
        <dbReference type="ARBA" id="ARBA00023136"/>
    </source>
</evidence>
<protein>
    <recommendedName>
        <fullName evidence="10">UDP-N-acetylglucosamine--N-acetylmuramyl-(pentapeptide) pyrophosphoryl-undecaprenol N-acetylglucosamine transferase</fullName>
        <ecNumber evidence="10">2.4.1.227</ecNumber>
    </recommendedName>
    <alternativeName>
        <fullName evidence="10">Undecaprenyl-PP-MurNAc-pentapeptide-UDPGlcNAc GlcNAc transferase</fullName>
    </alternativeName>
</protein>
<sequence length="371" mass="39372">MTHTIVLAGGGTAGHVNPLLATATCLRERGWDVRILGTREGLEADLVPAAGFEFHEIERVPLPRRPTPALLTVPQRLRHAIAQSRNVITGADGLLGFGGYVSTPAYFAARSEHIPIAIHEQNARPGLANRLGARWAALVALTFASTPLAARQGRTEVVGLPLRPQIARLAHLRTTDEGARTARVEGAQRFGLDPDLTTLVITGGSLGALHINTVMASIASELPEGCQVLHLTGKGKDDAVRASIDEAGVAHRWHVVDYTTDMHDALAVADLVVCRSGAGTVAELSALGLPAVYVPLPIGNGEQRLNAHDHVAAGGAELINDAHFTVERARTDVMGILTDQERLSRMRSASAHGSSANAAERLTDLVEEMCR</sequence>
<dbReference type="Pfam" id="PF03033">
    <property type="entry name" value="Glyco_transf_28"/>
    <property type="match status" value="1"/>
</dbReference>
<dbReference type="SUPFAM" id="SSF53756">
    <property type="entry name" value="UDP-Glycosyltransferase/glycogen phosphorylase"/>
    <property type="match status" value="1"/>
</dbReference>
<evidence type="ECO:0000256" key="3">
    <source>
        <dbReference type="ARBA" id="ARBA00022676"/>
    </source>
</evidence>
<feature type="binding site" evidence="10">
    <location>
        <position position="205"/>
    </location>
    <ligand>
        <name>UDP-N-acetyl-alpha-D-glucosamine</name>
        <dbReference type="ChEBI" id="CHEBI:57705"/>
    </ligand>
</feature>
<dbReference type="Gene3D" id="3.40.50.2000">
    <property type="entry name" value="Glycogen Phosphorylase B"/>
    <property type="match status" value="2"/>
</dbReference>
<keyword evidence="1 10" id="KW-1003">Cell membrane</keyword>
<dbReference type="HAMAP" id="MF_00033">
    <property type="entry name" value="MurG"/>
    <property type="match status" value="1"/>
</dbReference>
<dbReference type="CDD" id="cd03785">
    <property type="entry name" value="GT28_MurG"/>
    <property type="match status" value="1"/>
</dbReference>
<evidence type="ECO:0000256" key="10">
    <source>
        <dbReference type="HAMAP-Rule" id="MF_00033"/>
    </source>
</evidence>
<feature type="domain" description="Glycosyl transferase family 28 C-terminal" evidence="12">
    <location>
        <begin position="198"/>
        <end position="361"/>
    </location>
</feature>
<evidence type="ECO:0000256" key="6">
    <source>
        <dbReference type="ARBA" id="ARBA00022984"/>
    </source>
</evidence>
<keyword evidence="6 10" id="KW-0573">Peptidoglycan synthesis</keyword>
<feature type="binding site" evidence="10">
    <location>
        <begin position="12"/>
        <end position="14"/>
    </location>
    <ligand>
        <name>UDP-N-acetyl-alpha-D-glucosamine</name>
        <dbReference type="ChEBI" id="CHEBI:57705"/>
    </ligand>
</feature>
<evidence type="ECO:0000256" key="8">
    <source>
        <dbReference type="ARBA" id="ARBA00023306"/>
    </source>
</evidence>
<dbReference type="GO" id="GO:0016740">
    <property type="term" value="F:transferase activity"/>
    <property type="evidence" value="ECO:0007669"/>
    <property type="project" value="UniProtKB-KW"/>
</dbReference>
<evidence type="ECO:0000256" key="9">
    <source>
        <dbReference type="ARBA" id="ARBA00023316"/>
    </source>
</evidence>
<evidence type="ECO:0000313" key="13">
    <source>
        <dbReference type="EMBL" id="SDT91237.1"/>
    </source>
</evidence>
<feature type="domain" description="Glycosyltransferase family 28 N-terminal" evidence="11">
    <location>
        <begin position="5"/>
        <end position="139"/>
    </location>
</feature>
<dbReference type="RefSeq" id="WP_070725884.1">
    <property type="nucleotide sequence ID" value="NZ_LT629792.1"/>
</dbReference>
<dbReference type="InterPro" id="IPR007235">
    <property type="entry name" value="Glyco_trans_28_C"/>
</dbReference>
<evidence type="ECO:0000256" key="1">
    <source>
        <dbReference type="ARBA" id="ARBA00022475"/>
    </source>
</evidence>
<keyword evidence="8 10" id="KW-0131">Cell cycle</keyword>
<dbReference type="EMBL" id="LT629792">
    <property type="protein sequence ID" value="SDT91237.1"/>
    <property type="molecule type" value="Genomic_DNA"/>
</dbReference>
<name>A0ABY0V6P6_9ACTO</name>
<keyword evidence="5 10" id="KW-0133">Cell shape</keyword>
<comment type="caution">
    <text evidence="10">Lacks conserved residue(s) required for the propagation of feature annotation.</text>
</comment>
<keyword evidence="2 10" id="KW-0132">Cell division</keyword>
<comment type="subcellular location">
    <subcellularLocation>
        <location evidence="10">Cell membrane</location>
        <topology evidence="10">Peripheral membrane protein</topology>
        <orientation evidence="10">Cytoplasmic side</orientation>
    </subcellularLocation>
</comment>
<dbReference type="Proteomes" id="UP000198976">
    <property type="component" value="Chromosome I"/>
</dbReference>
<feature type="binding site" evidence="10">
    <location>
        <position position="163"/>
    </location>
    <ligand>
        <name>UDP-N-acetyl-alpha-D-glucosamine</name>
        <dbReference type="ChEBI" id="CHEBI:57705"/>
    </ligand>
</feature>
<proteinExistence type="inferred from homology"/>
<evidence type="ECO:0000313" key="14">
    <source>
        <dbReference type="Proteomes" id="UP000198976"/>
    </source>
</evidence>
<keyword evidence="7 10" id="KW-0472">Membrane</keyword>